<evidence type="ECO:0000313" key="2">
    <source>
        <dbReference type="Proteomes" id="UP001143362"/>
    </source>
</evidence>
<name>A0ABT3TDL3_9GAMM</name>
<dbReference type="CDD" id="cd22368">
    <property type="entry name" value="YaeQ-like"/>
    <property type="match status" value="1"/>
</dbReference>
<evidence type="ECO:0000313" key="1">
    <source>
        <dbReference type="EMBL" id="MCX2980349.1"/>
    </source>
</evidence>
<dbReference type="SUPFAM" id="SSF52980">
    <property type="entry name" value="Restriction endonuclease-like"/>
    <property type="match status" value="1"/>
</dbReference>
<dbReference type="EMBL" id="SHNN01000001">
    <property type="protein sequence ID" value="MCX2980349.1"/>
    <property type="molecule type" value="Genomic_DNA"/>
</dbReference>
<gene>
    <name evidence="1" type="ORF">EYC98_05625</name>
</gene>
<dbReference type="RefSeq" id="WP_279244326.1">
    <property type="nucleotide sequence ID" value="NZ_SHNN01000001.1"/>
</dbReference>
<dbReference type="InterPro" id="IPR011335">
    <property type="entry name" value="Restrct_endonuc-II-like"/>
</dbReference>
<dbReference type="InterPro" id="IPR038590">
    <property type="entry name" value="YaeQ_sf"/>
</dbReference>
<dbReference type="PIRSF" id="PIRSF011484">
    <property type="entry name" value="YaeQ"/>
    <property type="match status" value="1"/>
</dbReference>
<sequence>MALKATIYKTALNVADMDRQVYADYALTVARHPSETDERMLMRILAFALHADQELEFGRGISTDDEPDLWRKQLTGDIELWIELGTPDESRLRKACGRAREVVLYCYGGRAVPLWWEKNAPLLQRFDNLKVLEIDTESSKQLALMAAPGMRLQASIMDGEVYISSEHAALDPVTIKPTVLM</sequence>
<proteinExistence type="predicted"/>
<dbReference type="PANTHER" id="PTHR38784">
    <property type="entry name" value="SUCROSE PHOSPHORYLASE"/>
    <property type="match status" value="1"/>
</dbReference>
<reference evidence="1" key="1">
    <citation type="submission" date="2019-02" db="EMBL/GenBank/DDBJ databases">
        <authorList>
            <person name="Li S.-H."/>
        </authorList>
    </citation>
    <scope>NUCLEOTIDE SEQUENCE</scope>
    <source>
        <strain evidence="1">IMCC14734</strain>
    </source>
</reference>
<dbReference type="InterPro" id="IPR009822">
    <property type="entry name" value="YaeQ"/>
</dbReference>
<keyword evidence="2" id="KW-1185">Reference proteome</keyword>
<protein>
    <submittedName>
        <fullName evidence="1">YaeQ family protein</fullName>
    </submittedName>
</protein>
<dbReference type="PANTHER" id="PTHR38784:SF1">
    <property type="entry name" value="SUCROSE PHOSPHORYLASE"/>
    <property type="match status" value="1"/>
</dbReference>
<dbReference type="SMART" id="SM01322">
    <property type="entry name" value="YaeQ"/>
    <property type="match status" value="1"/>
</dbReference>
<dbReference type="Proteomes" id="UP001143362">
    <property type="component" value="Unassembled WGS sequence"/>
</dbReference>
<accession>A0ABT3TDL3</accession>
<organism evidence="1 2">
    <name type="scientific">Candidatus Litorirhabdus singularis</name>
    <dbReference type="NCBI Taxonomy" id="2518993"/>
    <lineage>
        <taxon>Bacteria</taxon>
        <taxon>Pseudomonadati</taxon>
        <taxon>Pseudomonadota</taxon>
        <taxon>Gammaproteobacteria</taxon>
        <taxon>Cellvibrionales</taxon>
        <taxon>Halieaceae</taxon>
        <taxon>Candidatus Litorirhabdus</taxon>
    </lineage>
</organism>
<dbReference type="Pfam" id="PF07152">
    <property type="entry name" value="YaeQ"/>
    <property type="match status" value="1"/>
</dbReference>
<dbReference type="Gene3D" id="3.10.640.10">
    <property type="entry name" value="Restriction endonuclease-like alpha-beta roll domain"/>
    <property type="match status" value="1"/>
</dbReference>
<comment type="caution">
    <text evidence="1">The sequence shown here is derived from an EMBL/GenBank/DDBJ whole genome shotgun (WGS) entry which is preliminary data.</text>
</comment>